<proteinExistence type="predicted"/>
<evidence type="ECO:0000313" key="2">
    <source>
        <dbReference type="EMBL" id="RLN18544.1"/>
    </source>
</evidence>
<comment type="caution">
    <text evidence="2">The sequence shown here is derived from an EMBL/GenBank/DDBJ whole genome shotgun (WGS) entry which is preliminary data.</text>
</comment>
<keyword evidence="1" id="KW-0812">Transmembrane</keyword>
<name>A0A3L6SDC5_PANMI</name>
<protein>
    <submittedName>
        <fullName evidence="2">Uncharacterized protein</fullName>
    </submittedName>
</protein>
<evidence type="ECO:0000256" key="1">
    <source>
        <dbReference type="SAM" id="Phobius"/>
    </source>
</evidence>
<keyword evidence="1" id="KW-0472">Membrane</keyword>
<evidence type="ECO:0000313" key="3">
    <source>
        <dbReference type="Proteomes" id="UP000275267"/>
    </source>
</evidence>
<organism evidence="2 3">
    <name type="scientific">Panicum miliaceum</name>
    <name type="common">Proso millet</name>
    <name type="synonym">Broomcorn millet</name>
    <dbReference type="NCBI Taxonomy" id="4540"/>
    <lineage>
        <taxon>Eukaryota</taxon>
        <taxon>Viridiplantae</taxon>
        <taxon>Streptophyta</taxon>
        <taxon>Embryophyta</taxon>
        <taxon>Tracheophyta</taxon>
        <taxon>Spermatophyta</taxon>
        <taxon>Magnoliopsida</taxon>
        <taxon>Liliopsida</taxon>
        <taxon>Poales</taxon>
        <taxon>Poaceae</taxon>
        <taxon>PACMAD clade</taxon>
        <taxon>Panicoideae</taxon>
        <taxon>Panicodae</taxon>
        <taxon>Paniceae</taxon>
        <taxon>Panicinae</taxon>
        <taxon>Panicum</taxon>
        <taxon>Panicum sect. Panicum</taxon>
    </lineage>
</organism>
<gene>
    <name evidence="2" type="ORF">C2845_PM02G19860</name>
</gene>
<feature type="transmembrane region" description="Helical" evidence="1">
    <location>
        <begin position="28"/>
        <end position="52"/>
    </location>
</feature>
<accession>A0A3L6SDC5</accession>
<dbReference type="EMBL" id="PQIB02000005">
    <property type="protein sequence ID" value="RLN18544.1"/>
    <property type="molecule type" value="Genomic_DNA"/>
</dbReference>
<sequence>MRVLSSHRSLQFGSSLESSSTMGDHTGLLVGISIGVALFVLLLSVLCCLMGWRRRDRQIRRSGAMICARTRLSPVSLGLLRVVVCRGFDALCY</sequence>
<reference evidence="3" key="1">
    <citation type="journal article" date="2019" name="Nat. Commun.">
        <title>The genome of broomcorn millet.</title>
        <authorList>
            <person name="Zou C."/>
            <person name="Miki D."/>
            <person name="Li D."/>
            <person name="Tang Q."/>
            <person name="Xiao L."/>
            <person name="Rajput S."/>
            <person name="Deng P."/>
            <person name="Jia W."/>
            <person name="Huang R."/>
            <person name="Zhang M."/>
            <person name="Sun Y."/>
            <person name="Hu J."/>
            <person name="Fu X."/>
            <person name="Schnable P.S."/>
            <person name="Li F."/>
            <person name="Zhang H."/>
            <person name="Feng B."/>
            <person name="Zhu X."/>
            <person name="Liu R."/>
            <person name="Schnable J.C."/>
            <person name="Zhu J.-K."/>
            <person name="Zhang H."/>
        </authorList>
    </citation>
    <scope>NUCLEOTIDE SEQUENCE [LARGE SCALE GENOMIC DNA]</scope>
</reference>
<dbReference type="AlphaFoldDB" id="A0A3L6SDC5"/>
<keyword evidence="1" id="KW-1133">Transmembrane helix</keyword>
<dbReference type="Proteomes" id="UP000275267">
    <property type="component" value="Unassembled WGS sequence"/>
</dbReference>
<keyword evidence="3" id="KW-1185">Reference proteome</keyword>